<gene>
    <name evidence="1" type="ORF">XENOCAPTIV_011148</name>
</gene>
<evidence type="ECO:0000313" key="1">
    <source>
        <dbReference type="EMBL" id="MEQ2207361.1"/>
    </source>
</evidence>
<dbReference type="Proteomes" id="UP001434883">
    <property type="component" value="Unassembled WGS sequence"/>
</dbReference>
<comment type="caution">
    <text evidence="1">The sequence shown here is derived from an EMBL/GenBank/DDBJ whole genome shotgun (WGS) entry which is preliminary data.</text>
</comment>
<organism evidence="1 2">
    <name type="scientific">Xenoophorus captivus</name>
    <dbReference type="NCBI Taxonomy" id="1517983"/>
    <lineage>
        <taxon>Eukaryota</taxon>
        <taxon>Metazoa</taxon>
        <taxon>Chordata</taxon>
        <taxon>Craniata</taxon>
        <taxon>Vertebrata</taxon>
        <taxon>Euteleostomi</taxon>
        <taxon>Actinopterygii</taxon>
        <taxon>Neopterygii</taxon>
        <taxon>Teleostei</taxon>
        <taxon>Neoteleostei</taxon>
        <taxon>Acanthomorphata</taxon>
        <taxon>Ovalentaria</taxon>
        <taxon>Atherinomorphae</taxon>
        <taxon>Cyprinodontiformes</taxon>
        <taxon>Goodeidae</taxon>
        <taxon>Xenoophorus</taxon>
    </lineage>
</organism>
<feature type="non-terminal residue" evidence="1">
    <location>
        <position position="1"/>
    </location>
</feature>
<keyword evidence="2" id="KW-1185">Reference proteome</keyword>
<name>A0ABV0RGV5_9TELE</name>
<reference evidence="1 2" key="1">
    <citation type="submission" date="2021-06" db="EMBL/GenBank/DDBJ databases">
        <authorList>
            <person name="Palmer J.M."/>
        </authorList>
    </citation>
    <scope>NUCLEOTIDE SEQUENCE [LARGE SCALE GENOMIC DNA]</scope>
    <source>
        <strain evidence="1 2">XC_2019</strain>
        <tissue evidence="1">Muscle</tissue>
    </source>
</reference>
<evidence type="ECO:0000313" key="2">
    <source>
        <dbReference type="Proteomes" id="UP001434883"/>
    </source>
</evidence>
<protein>
    <submittedName>
        <fullName evidence="1">Uncharacterized protein</fullName>
    </submittedName>
</protein>
<accession>A0ABV0RGV5</accession>
<proteinExistence type="predicted"/>
<sequence>AHRLLSCWAETYSMRVGAIGPKLDGHGTEDAELASHLVHPAQGPLLISVRKFDHQAGRGTLRGHI</sequence>
<dbReference type="EMBL" id="JAHRIN010044407">
    <property type="protein sequence ID" value="MEQ2207361.1"/>
    <property type="molecule type" value="Genomic_DNA"/>
</dbReference>